<evidence type="ECO:0000313" key="2">
    <source>
        <dbReference type="Proteomes" id="UP000308836"/>
    </source>
</evidence>
<proteinExistence type="predicted"/>
<dbReference type="Proteomes" id="UP000308836">
    <property type="component" value="Unassembled WGS sequence"/>
</dbReference>
<gene>
    <name evidence="1" type="ORF">E5336_00890</name>
</gene>
<name>A0AC61R9V1_9FIRM</name>
<comment type="caution">
    <text evidence="1">The sequence shown here is derived from an EMBL/GenBank/DDBJ whole genome shotgun (WGS) entry which is preliminary data.</text>
</comment>
<sequence length="245" mass="28768">MNKAGWNPWHGCHKLSEGCKYCFMHTSDLRHGRDPELVCKSSSAFDLPLRKDRNGFWKIPSGTEVAVCFTSDFFLEEADLWRDEAWSIIRFREDLRFLIATKRVERIGQCLPADWGEGWKHVMIAVSCENQRRADERLHLFSKIPCKHKAVFAAPLLEPIDFRVWFSQMRIELVSVSGENGRYARPCRFEWIERIYQDAKANGVAFSFHQTGTHFVKDNILYTIRRMDQFSQAKKATRYLAQKKR</sequence>
<accession>A0AC61R9V1</accession>
<organism evidence="1 2">
    <name type="scientific">Dubosiella muris</name>
    <dbReference type="NCBI Taxonomy" id="3038133"/>
    <lineage>
        <taxon>Bacteria</taxon>
        <taxon>Bacillati</taxon>
        <taxon>Bacillota</taxon>
        <taxon>Erysipelotrichia</taxon>
        <taxon>Erysipelotrichales</taxon>
        <taxon>Erysipelotrichaceae</taxon>
        <taxon>Dubosiella</taxon>
    </lineage>
</organism>
<keyword evidence="2" id="KW-1185">Reference proteome</keyword>
<reference evidence="1" key="1">
    <citation type="submission" date="2019-04" db="EMBL/GenBank/DDBJ databases">
        <title>Microbes associate with the intestines of laboratory mice.</title>
        <authorList>
            <person name="Navarre W."/>
            <person name="Wong E."/>
            <person name="Huang K."/>
            <person name="Tropini C."/>
            <person name="Ng K."/>
            <person name="Yu B."/>
        </authorList>
    </citation>
    <scope>NUCLEOTIDE SEQUENCE</scope>
    <source>
        <strain evidence="1">NM09_H32</strain>
    </source>
</reference>
<evidence type="ECO:0000313" key="1">
    <source>
        <dbReference type="EMBL" id="TGY67001.1"/>
    </source>
</evidence>
<dbReference type="EMBL" id="SRYG01000002">
    <property type="protein sequence ID" value="TGY67001.1"/>
    <property type="molecule type" value="Genomic_DNA"/>
</dbReference>
<protein>
    <submittedName>
        <fullName evidence="1">DUF5131 family protein</fullName>
    </submittedName>
</protein>